<dbReference type="Gene3D" id="3.40.50.150">
    <property type="entry name" value="Vaccinia Virus protein VP39"/>
    <property type="match status" value="1"/>
</dbReference>
<reference evidence="3 4" key="1">
    <citation type="submission" date="2018-06" db="EMBL/GenBank/DDBJ databases">
        <authorList>
            <consortium name="Pathogen Informatics"/>
            <person name="Doyle S."/>
        </authorList>
    </citation>
    <scope>NUCLEOTIDE SEQUENCE [LARGE SCALE GENOMIC DNA]</scope>
    <source>
        <strain evidence="3 4">NCTC12112</strain>
    </source>
</reference>
<dbReference type="SUPFAM" id="SSF53335">
    <property type="entry name" value="S-adenosyl-L-methionine-dependent methyltransferases"/>
    <property type="match status" value="1"/>
</dbReference>
<dbReference type="InterPro" id="IPR029063">
    <property type="entry name" value="SAM-dependent_MTases_sf"/>
</dbReference>
<sequence length="235" mass="27354">MYKYFSKIYDKFMEYSDYGAWEKVVEGLIAEGKPQGKALLDIGCGTGELLLRMAKNYKCHGLDLSEGMLKIADRKLKHREVRLFLGDMVDFNTGFQYDIMVALFDTVNHILSTEELTSHFISVKNSLKDEGVYIFDVVDREFMEMMFPNDLFVDNRKDLTCIWEHEIEEGIDYIDATYFVKNSKGTFDKITESYSKMIFTEKEIEDSVKESGLKLIRIIENNEIAGKRNVYLLKK</sequence>
<dbReference type="CDD" id="cd02440">
    <property type="entry name" value="AdoMet_MTases"/>
    <property type="match status" value="1"/>
</dbReference>
<dbReference type="Gene3D" id="2.20.25.110">
    <property type="entry name" value="S-adenosyl-L-methionine-dependent methyltransferases"/>
    <property type="match status" value="1"/>
</dbReference>
<dbReference type="RefSeq" id="WP_005982513.1">
    <property type="nucleotide sequence ID" value="NZ_BAABXY010000001.1"/>
</dbReference>
<dbReference type="GeneID" id="78454550"/>
<evidence type="ECO:0000259" key="2">
    <source>
        <dbReference type="Pfam" id="PF13649"/>
    </source>
</evidence>
<dbReference type="EMBL" id="LS483487">
    <property type="protein sequence ID" value="SQJ17175.1"/>
    <property type="molecule type" value="Genomic_DNA"/>
</dbReference>
<protein>
    <submittedName>
        <fullName evidence="3">Cyclopropane fatty acyl phospholipid synthase</fullName>
    </submittedName>
</protein>
<gene>
    <name evidence="3" type="ORF">NCTC12112_03292</name>
</gene>
<keyword evidence="1" id="KW-0808">Transferase</keyword>
<evidence type="ECO:0000256" key="1">
    <source>
        <dbReference type="ARBA" id="ARBA00022679"/>
    </source>
</evidence>
<dbReference type="GO" id="GO:0016740">
    <property type="term" value="F:transferase activity"/>
    <property type="evidence" value="ECO:0007669"/>
    <property type="project" value="UniProtKB-KW"/>
</dbReference>
<feature type="domain" description="Methyltransferase" evidence="2">
    <location>
        <begin position="40"/>
        <end position="131"/>
    </location>
</feature>
<dbReference type="Proteomes" id="UP000249008">
    <property type="component" value="Chromosome 1"/>
</dbReference>
<evidence type="ECO:0000313" key="4">
    <source>
        <dbReference type="Proteomes" id="UP000249008"/>
    </source>
</evidence>
<dbReference type="PANTHER" id="PTHR43861">
    <property type="entry name" value="TRANS-ACONITATE 2-METHYLTRANSFERASE-RELATED"/>
    <property type="match status" value="1"/>
</dbReference>
<organism evidence="3 4">
    <name type="scientific">Fusobacterium ulcerans</name>
    <dbReference type="NCBI Taxonomy" id="861"/>
    <lineage>
        <taxon>Bacteria</taxon>
        <taxon>Fusobacteriati</taxon>
        <taxon>Fusobacteriota</taxon>
        <taxon>Fusobacteriia</taxon>
        <taxon>Fusobacteriales</taxon>
        <taxon>Fusobacteriaceae</taxon>
        <taxon>Fusobacterium</taxon>
    </lineage>
</organism>
<accession>A0AAX1TRB7</accession>
<evidence type="ECO:0000313" key="3">
    <source>
        <dbReference type="EMBL" id="SQJ17175.1"/>
    </source>
</evidence>
<name>A0AAX1TRB7_9FUSO</name>
<dbReference type="InterPro" id="IPR041698">
    <property type="entry name" value="Methyltransf_25"/>
</dbReference>
<dbReference type="Pfam" id="PF13649">
    <property type="entry name" value="Methyltransf_25"/>
    <property type="match status" value="1"/>
</dbReference>
<dbReference type="KEGG" id="ful:C4N20_07000"/>
<proteinExistence type="predicted"/>
<dbReference type="AlphaFoldDB" id="A0AAX1TRB7"/>